<dbReference type="VEuPathDB" id="TriTrypDB:TRSC58_05266"/>
<gene>
    <name evidence="2" type="ORF">TRSC58_05266</name>
</gene>
<proteinExistence type="predicted"/>
<accession>A0A061IYY2</accession>
<evidence type="ECO:0000256" key="1">
    <source>
        <dbReference type="SAM" id="MobiDB-lite"/>
    </source>
</evidence>
<feature type="compositionally biased region" description="Basic and acidic residues" evidence="1">
    <location>
        <begin position="49"/>
        <end position="63"/>
    </location>
</feature>
<dbReference type="Proteomes" id="UP000031737">
    <property type="component" value="Unassembled WGS sequence"/>
</dbReference>
<name>A0A061IYY2_TRYRA</name>
<evidence type="ECO:0000313" key="2">
    <source>
        <dbReference type="EMBL" id="ESL07051.1"/>
    </source>
</evidence>
<comment type="caution">
    <text evidence="2">The sequence shown here is derived from an EMBL/GenBank/DDBJ whole genome shotgun (WGS) entry which is preliminary data.</text>
</comment>
<feature type="region of interest" description="Disordered" evidence="1">
    <location>
        <begin position="41"/>
        <end position="73"/>
    </location>
</feature>
<keyword evidence="3" id="KW-1185">Reference proteome</keyword>
<dbReference type="EMBL" id="AUPL01005266">
    <property type="protein sequence ID" value="ESL07051.1"/>
    <property type="molecule type" value="Genomic_DNA"/>
</dbReference>
<evidence type="ECO:0000313" key="3">
    <source>
        <dbReference type="Proteomes" id="UP000031737"/>
    </source>
</evidence>
<feature type="compositionally biased region" description="Basic and acidic residues" evidence="1">
    <location>
        <begin position="294"/>
        <end position="308"/>
    </location>
</feature>
<protein>
    <submittedName>
        <fullName evidence="2">Uncharacterized protein</fullName>
    </submittedName>
</protein>
<sequence>MTELGEVLACRLVAEDERLRRQHKVFEEQRRWLLARLVSVSRSGGGSDGGEKDEVGPERRQEIRPLQSHSSRRAGSVLVEDRLLEYGRRRDERVERARRARQEAVEMAEKKLLERVEPLTRSGTRVALSSSAEAVARRRAERHERLVEESIAELSFHPRISTESARLAQERRLKENTEALSVAEVLLRRQAMTDAQLERKRAELNTIRAAPMITKKAKTLSLPYTASERLYLHAKERQDEDKEVRERLHEMSEENLDFLFHPSISEKAEQLHRKSGRQVYEDLYEHGMQQQHQRRLESSEASAEFRPR</sequence>
<dbReference type="OrthoDB" id="250016at2759"/>
<reference evidence="2 3" key="1">
    <citation type="submission" date="2013-07" db="EMBL/GenBank/DDBJ databases">
        <authorList>
            <person name="Stoco P.H."/>
            <person name="Wagner G."/>
            <person name="Gerber A."/>
            <person name="Zaha A."/>
            <person name="Thompson C."/>
            <person name="Bartholomeu D.C."/>
            <person name="Luckemeyer D.D."/>
            <person name="Bahia D."/>
            <person name="Loreto E."/>
            <person name="Prestes E.B."/>
            <person name="Lima F.M."/>
            <person name="Rodrigues-Luiz G."/>
            <person name="Vallejo G.A."/>
            <person name="Filho J.F."/>
            <person name="Monteiro K.M."/>
            <person name="Tyler K.M."/>
            <person name="de Almeida L.G."/>
            <person name="Ortiz M.F."/>
            <person name="Siervo M.A."/>
            <person name="de Moraes M.H."/>
            <person name="Cunha O.L."/>
            <person name="Mendonca-Neto R."/>
            <person name="Silva R."/>
            <person name="Teixeira S.M."/>
            <person name="Murta S.M."/>
            <person name="Sincero T.C."/>
            <person name="Mendes T.A."/>
            <person name="Urmenyi T.P."/>
            <person name="Silva V.G."/>
            <person name="da Rocha W.D."/>
            <person name="Andersson B."/>
            <person name="Romanha A.J."/>
            <person name="Steindel M."/>
            <person name="de Vasconcelos A.T."/>
            <person name="Grisard E.C."/>
        </authorList>
    </citation>
    <scope>NUCLEOTIDE SEQUENCE [LARGE SCALE GENOMIC DNA]</scope>
    <source>
        <strain evidence="2 3">SC58</strain>
    </source>
</reference>
<organism evidence="2 3">
    <name type="scientific">Trypanosoma rangeli SC58</name>
    <dbReference type="NCBI Taxonomy" id="429131"/>
    <lineage>
        <taxon>Eukaryota</taxon>
        <taxon>Discoba</taxon>
        <taxon>Euglenozoa</taxon>
        <taxon>Kinetoplastea</taxon>
        <taxon>Metakinetoplastina</taxon>
        <taxon>Trypanosomatida</taxon>
        <taxon>Trypanosomatidae</taxon>
        <taxon>Trypanosoma</taxon>
        <taxon>Herpetosoma</taxon>
    </lineage>
</organism>
<dbReference type="AlphaFoldDB" id="A0A061IYY2"/>
<feature type="region of interest" description="Disordered" evidence="1">
    <location>
        <begin position="287"/>
        <end position="308"/>
    </location>
</feature>